<evidence type="ECO:0000256" key="8">
    <source>
        <dbReference type="SAM" id="Phobius"/>
    </source>
</evidence>
<dbReference type="Proteomes" id="UP000242457">
    <property type="component" value="Unassembled WGS sequence"/>
</dbReference>
<evidence type="ECO:0000313" key="10">
    <source>
        <dbReference type="EMBL" id="PBC28683.1"/>
    </source>
</evidence>
<evidence type="ECO:0000313" key="11">
    <source>
        <dbReference type="Proteomes" id="UP000242457"/>
    </source>
</evidence>
<protein>
    <submittedName>
        <fullName evidence="10">Semaphorin-1A</fullName>
    </submittedName>
</protein>
<dbReference type="InterPro" id="IPR036352">
    <property type="entry name" value="Semap_dom_sf"/>
</dbReference>
<dbReference type="GO" id="GO:0071526">
    <property type="term" value="P:semaphorin-plexin signaling pathway"/>
    <property type="evidence" value="ECO:0007669"/>
    <property type="project" value="TreeGrafter"/>
</dbReference>
<reference evidence="10 11" key="1">
    <citation type="submission" date="2014-07" db="EMBL/GenBank/DDBJ databases">
        <title>Genomic and transcriptomic analysis on Apis cerana provide comprehensive insights into honey bee biology.</title>
        <authorList>
            <person name="Diao Q."/>
            <person name="Sun L."/>
            <person name="Zheng H."/>
            <person name="Zheng H."/>
            <person name="Xu S."/>
            <person name="Wang S."/>
            <person name="Zeng Z."/>
            <person name="Hu F."/>
            <person name="Su S."/>
            <person name="Wu J."/>
        </authorList>
    </citation>
    <scope>NUCLEOTIDE SEQUENCE [LARGE SCALE GENOMIC DNA]</scope>
    <source>
        <tissue evidence="10">Pupae without intestine</tissue>
    </source>
</reference>
<dbReference type="Pfam" id="PF01403">
    <property type="entry name" value="Sema"/>
    <property type="match status" value="1"/>
</dbReference>
<keyword evidence="8" id="KW-0812">Transmembrane</keyword>
<evidence type="ECO:0000259" key="9">
    <source>
        <dbReference type="PROSITE" id="PS51004"/>
    </source>
</evidence>
<name>A0A2A3EA93_APICC</name>
<evidence type="ECO:0000256" key="7">
    <source>
        <dbReference type="PROSITE-ProRule" id="PRU00352"/>
    </source>
</evidence>
<dbReference type="GO" id="GO:0045499">
    <property type="term" value="F:chemorepellent activity"/>
    <property type="evidence" value="ECO:0007669"/>
    <property type="project" value="TreeGrafter"/>
</dbReference>
<dbReference type="EMBL" id="KZ288309">
    <property type="protein sequence ID" value="PBC28683.1"/>
    <property type="molecule type" value="Genomic_DNA"/>
</dbReference>
<evidence type="ECO:0000256" key="2">
    <source>
        <dbReference type="ARBA" id="ARBA00022782"/>
    </source>
</evidence>
<evidence type="ECO:0000256" key="5">
    <source>
        <dbReference type="ARBA" id="ARBA00023157"/>
    </source>
</evidence>
<dbReference type="Gene3D" id="3.30.1680.10">
    <property type="entry name" value="ligand-binding face of the semaphorins, domain 2"/>
    <property type="match status" value="1"/>
</dbReference>
<proteinExistence type="predicted"/>
<keyword evidence="8" id="KW-1133">Transmembrane helix</keyword>
<keyword evidence="11" id="KW-1185">Reference proteome</keyword>
<dbReference type="GO" id="GO:0005886">
    <property type="term" value="C:plasma membrane"/>
    <property type="evidence" value="ECO:0007669"/>
    <property type="project" value="TreeGrafter"/>
</dbReference>
<dbReference type="SMART" id="SM00423">
    <property type="entry name" value="PSI"/>
    <property type="match status" value="1"/>
</dbReference>
<keyword evidence="5" id="KW-1015">Disulfide bond</keyword>
<dbReference type="InterPro" id="IPR002165">
    <property type="entry name" value="Plexin_repeat"/>
</dbReference>
<dbReference type="OrthoDB" id="9988752at2759"/>
<dbReference type="InterPro" id="IPR001627">
    <property type="entry name" value="Semap_dom"/>
</dbReference>
<keyword evidence="6" id="KW-0325">Glycoprotein</keyword>
<keyword evidence="4 8" id="KW-0472">Membrane</keyword>
<feature type="transmembrane region" description="Helical" evidence="8">
    <location>
        <begin position="288"/>
        <end position="317"/>
    </location>
</feature>
<dbReference type="Pfam" id="PF01437">
    <property type="entry name" value="PSI"/>
    <property type="match status" value="1"/>
</dbReference>
<dbReference type="PROSITE" id="PS51004">
    <property type="entry name" value="SEMA"/>
    <property type="match status" value="1"/>
</dbReference>
<dbReference type="SUPFAM" id="SSF103575">
    <property type="entry name" value="Plexin repeat"/>
    <property type="match status" value="1"/>
</dbReference>
<keyword evidence="3" id="KW-0524">Neurogenesis</keyword>
<dbReference type="Gene3D" id="2.130.10.10">
    <property type="entry name" value="YVTN repeat-like/Quinoprotein amine dehydrogenase"/>
    <property type="match status" value="1"/>
</dbReference>
<dbReference type="GO" id="GO:0030335">
    <property type="term" value="P:positive regulation of cell migration"/>
    <property type="evidence" value="ECO:0007669"/>
    <property type="project" value="TreeGrafter"/>
</dbReference>
<dbReference type="PANTHER" id="PTHR11036:SF131">
    <property type="entry name" value="MIP07328P"/>
    <property type="match status" value="1"/>
</dbReference>
<evidence type="ECO:0000256" key="3">
    <source>
        <dbReference type="ARBA" id="ARBA00022902"/>
    </source>
</evidence>
<dbReference type="InterPro" id="IPR015943">
    <property type="entry name" value="WD40/YVTN_repeat-like_dom_sf"/>
</dbReference>
<feature type="domain" description="Sema" evidence="9">
    <location>
        <begin position="1"/>
        <end position="170"/>
    </location>
</feature>
<evidence type="ECO:0000256" key="6">
    <source>
        <dbReference type="ARBA" id="ARBA00023180"/>
    </source>
</evidence>
<evidence type="ECO:0000256" key="4">
    <source>
        <dbReference type="ARBA" id="ARBA00023136"/>
    </source>
</evidence>
<dbReference type="STRING" id="94128.A0A2A3EA93"/>
<dbReference type="GO" id="GO:0007411">
    <property type="term" value="P:axon guidance"/>
    <property type="evidence" value="ECO:0007669"/>
    <property type="project" value="TreeGrafter"/>
</dbReference>
<dbReference type="GO" id="GO:0030215">
    <property type="term" value="F:semaphorin receptor binding"/>
    <property type="evidence" value="ECO:0007669"/>
    <property type="project" value="InterPro"/>
</dbReference>
<dbReference type="PANTHER" id="PTHR11036">
    <property type="entry name" value="SEMAPHORIN"/>
    <property type="match status" value="1"/>
</dbReference>
<dbReference type="InterPro" id="IPR027231">
    <property type="entry name" value="Semaphorin"/>
</dbReference>
<dbReference type="InterPro" id="IPR016201">
    <property type="entry name" value="PSI"/>
</dbReference>
<dbReference type="SUPFAM" id="SSF101912">
    <property type="entry name" value="Sema domain"/>
    <property type="match status" value="1"/>
</dbReference>
<dbReference type="AlphaFoldDB" id="A0A2A3EA93"/>
<accession>A0A2A3EA93</accession>
<sequence>MKNVLEVFQGAFKEQETINSNWLRVLPEKVPEPRPGACVNDSRTLPDVTVNFVKAHPLMDDAVQSFFSLPVITKVSFNYRFTKVAVDPQVKALDGKAYDILYVGTDDGRVLKALNTRAPDSLSNVSQVIVSDVQVLKYGQAIKDLLVVHLAGEASKLVVFADSEIRAVPLHHCDAPAAATCASCVGLQDPHCAWDATKNLCVAVSTKLHDSDADKTLFQDIVNGRHKGCGYEPGNSRLRKLDLIGLKRGSITGDHYETLSTARLCRHCKVGIVVLAWNSYSFRSSNEYTLLVSFFFLLLLLLLFSIYFFFFLFFFLFSRERNSKLKLLGAMLSS</sequence>
<gene>
    <name evidence="10" type="ORF">APICC_10086</name>
</gene>
<keyword evidence="2" id="KW-0221">Differentiation</keyword>
<organism evidence="10 11">
    <name type="scientific">Apis cerana cerana</name>
    <name type="common">Oriental honeybee</name>
    <dbReference type="NCBI Taxonomy" id="94128"/>
    <lineage>
        <taxon>Eukaryota</taxon>
        <taxon>Metazoa</taxon>
        <taxon>Ecdysozoa</taxon>
        <taxon>Arthropoda</taxon>
        <taxon>Hexapoda</taxon>
        <taxon>Insecta</taxon>
        <taxon>Pterygota</taxon>
        <taxon>Neoptera</taxon>
        <taxon>Endopterygota</taxon>
        <taxon>Hymenoptera</taxon>
        <taxon>Apocrita</taxon>
        <taxon>Aculeata</taxon>
        <taxon>Apoidea</taxon>
        <taxon>Anthophila</taxon>
        <taxon>Apidae</taxon>
        <taxon>Apis</taxon>
    </lineage>
</organism>
<evidence type="ECO:0000256" key="1">
    <source>
        <dbReference type="ARBA" id="ARBA00004370"/>
    </source>
</evidence>
<comment type="subcellular location">
    <subcellularLocation>
        <location evidence="1">Membrane</location>
    </subcellularLocation>
</comment>
<comment type="caution">
    <text evidence="7">Lacks conserved residue(s) required for the propagation of feature annotation.</text>
</comment>